<organism evidence="2 3">
    <name type="scientific">Dyadobacter linearis</name>
    <dbReference type="NCBI Taxonomy" id="2823330"/>
    <lineage>
        <taxon>Bacteria</taxon>
        <taxon>Pseudomonadati</taxon>
        <taxon>Bacteroidota</taxon>
        <taxon>Cytophagia</taxon>
        <taxon>Cytophagales</taxon>
        <taxon>Spirosomataceae</taxon>
        <taxon>Dyadobacter</taxon>
    </lineage>
</organism>
<dbReference type="EMBL" id="CAJRAU010000002">
    <property type="protein sequence ID" value="CAG5068713.1"/>
    <property type="molecule type" value="Genomic_DNA"/>
</dbReference>
<protein>
    <recommendedName>
        <fullName evidence="1">Secretion system C-terminal sorting domain-containing protein</fullName>
    </recommendedName>
</protein>
<accession>A0ABM8UMM7</accession>
<gene>
    <name evidence="2" type="ORF">DYBT9623_01445</name>
</gene>
<feature type="domain" description="Secretion system C-terminal sorting" evidence="1">
    <location>
        <begin position="327"/>
        <end position="401"/>
    </location>
</feature>
<evidence type="ECO:0000259" key="1">
    <source>
        <dbReference type="Pfam" id="PF18962"/>
    </source>
</evidence>
<dbReference type="NCBIfam" id="TIGR04183">
    <property type="entry name" value="Por_Secre_tail"/>
    <property type="match status" value="1"/>
</dbReference>
<proteinExistence type="predicted"/>
<reference evidence="2 3" key="1">
    <citation type="submission" date="2021-04" db="EMBL/GenBank/DDBJ databases">
        <authorList>
            <person name="Rodrigo-Torres L."/>
            <person name="Arahal R. D."/>
            <person name="Lucena T."/>
        </authorList>
    </citation>
    <scope>NUCLEOTIDE SEQUENCE [LARGE SCALE GENOMIC DNA]</scope>
    <source>
        <strain evidence="2 3">CECT 9623</strain>
    </source>
</reference>
<dbReference type="Proteomes" id="UP000679725">
    <property type="component" value="Unassembled WGS sequence"/>
</dbReference>
<dbReference type="Pfam" id="PF18962">
    <property type="entry name" value="Por_Secre_tail"/>
    <property type="match status" value="1"/>
</dbReference>
<sequence>MQFYAFVSGYNHTKKCISCVVFTLSNLTPPIPFMKSIYGIFFLIALFCNAGYATHLQGGEIMAAHVSGQTYNIKVRIYVDAQVGGGAADAMQEVTVCLGNGTTRNLPRTTTNPVPGSRSIIAVDFEQQYTFPTPGIFQISAAVDNRTGGMLNLDNSQVTSMFIWTVIDTQVANSTPVLPYLAFDAGVRQVFSVDLKPTVADSDSISVKVERISKPSPGSCGVRMPDRTYLFPNEISANGTFKVEPALNQLVWKAPEVVGNYLFAMVVREWRGGVVISESYREGTINVTDKPGETVEIPPYESSEYGNPITSIPKTSSAEISMAVEAYPVPTDDFVTVNAYSKNRAVIRLQLIDLNGRIVREIKTIAPEISVQERFDMRNLSHGVYIIKADNATDSVTQKVVR</sequence>
<comment type="caution">
    <text evidence="2">The sequence shown here is derived from an EMBL/GenBank/DDBJ whole genome shotgun (WGS) entry which is preliminary data.</text>
</comment>
<dbReference type="InterPro" id="IPR026444">
    <property type="entry name" value="Secre_tail"/>
</dbReference>
<evidence type="ECO:0000313" key="2">
    <source>
        <dbReference type="EMBL" id="CAG5068713.1"/>
    </source>
</evidence>
<keyword evidence="3" id="KW-1185">Reference proteome</keyword>
<name>A0ABM8UMM7_9BACT</name>
<evidence type="ECO:0000313" key="3">
    <source>
        <dbReference type="Proteomes" id="UP000679725"/>
    </source>
</evidence>